<proteinExistence type="predicted"/>
<reference evidence="1" key="2">
    <citation type="submission" date="2020-05" db="UniProtKB">
        <authorList>
            <consortium name="EnsemblMetazoa"/>
        </authorList>
    </citation>
    <scope>IDENTIFICATION</scope>
    <source>
        <strain evidence="1">IAEA</strain>
    </source>
</reference>
<evidence type="ECO:0000313" key="2">
    <source>
        <dbReference type="Proteomes" id="UP000092445"/>
    </source>
</evidence>
<dbReference type="AlphaFoldDB" id="A0A1B0AC36"/>
<protein>
    <submittedName>
        <fullName evidence="1">Uncharacterized protein</fullName>
    </submittedName>
</protein>
<organism evidence="1 2">
    <name type="scientific">Glossina pallidipes</name>
    <name type="common">Tsetse fly</name>
    <dbReference type="NCBI Taxonomy" id="7398"/>
    <lineage>
        <taxon>Eukaryota</taxon>
        <taxon>Metazoa</taxon>
        <taxon>Ecdysozoa</taxon>
        <taxon>Arthropoda</taxon>
        <taxon>Hexapoda</taxon>
        <taxon>Insecta</taxon>
        <taxon>Pterygota</taxon>
        <taxon>Neoptera</taxon>
        <taxon>Endopterygota</taxon>
        <taxon>Diptera</taxon>
        <taxon>Brachycera</taxon>
        <taxon>Muscomorpha</taxon>
        <taxon>Hippoboscoidea</taxon>
        <taxon>Glossinidae</taxon>
        <taxon>Glossina</taxon>
    </lineage>
</organism>
<dbReference type="EnsemblMetazoa" id="GPAI040744-RA">
    <property type="protein sequence ID" value="GPAI040744-PA"/>
    <property type="gene ID" value="GPAI040744"/>
</dbReference>
<sequence length="117" mass="13412">MATAADPVLRCEPTNSCRQPRRGVRVELAHCILYISSIVRDDKRQLSSITGQPPNDFKIVFSRSSAFFRICTEYMKHDSRSLMSNFKEASLSKSYQIKNGLQRNESLKCLKSNHKEN</sequence>
<dbReference type="Proteomes" id="UP000092445">
    <property type="component" value="Unassembled WGS sequence"/>
</dbReference>
<keyword evidence="2" id="KW-1185">Reference proteome</keyword>
<dbReference type="VEuPathDB" id="VectorBase:GPAI040744"/>
<evidence type="ECO:0000313" key="1">
    <source>
        <dbReference type="EnsemblMetazoa" id="GPAI040744-PA"/>
    </source>
</evidence>
<reference evidence="2" key="1">
    <citation type="submission" date="2014-03" db="EMBL/GenBank/DDBJ databases">
        <authorList>
            <person name="Aksoy S."/>
            <person name="Warren W."/>
            <person name="Wilson R.K."/>
        </authorList>
    </citation>
    <scope>NUCLEOTIDE SEQUENCE [LARGE SCALE GENOMIC DNA]</scope>
    <source>
        <strain evidence="2">IAEA</strain>
    </source>
</reference>
<accession>A0A1B0AC36</accession>
<name>A0A1B0AC36_GLOPL</name>